<dbReference type="PROSITE" id="PS51352">
    <property type="entry name" value="THIOREDOXIN_2"/>
    <property type="match status" value="1"/>
</dbReference>
<evidence type="ECO:0000256" key="4">
    <source>
        <dbReference type="ARBA" id="ARBA00023284"/>
    </source>
</evidence>
<dbReference type="InterPro" id="IPR000866">
    <property type="entry name" value="AhpC/TSA"/>
</dbReference>
<dbReference type="SUPFAM" id="SSF52833">
    <property type="entry name" value="Thioredoxin-like"/>
    <property type="match status" value="1"/>
</dbReference>
<dbReference type="CDD" id="cd02966">
    <property type="entry name" value="TlpA_like_family"/>
    <property type="match status" value="1"/>
</dbReference>
<evidence type="ECO:0000256" key="3">
    <source>
        <dbReference type="ARBA" id="ARBA00023157"/>
    </source>
</evidence>
<dbReference type="Pfam" id="PF00578">
    <property type="entry name" value="AhpC-TSA"/>
    <property type="match status" value="1"/>
</dbReference>
<dbReference type="PROSITE" id="PS51257">
    <property type="entry name" value="PROKAR_LIPOPROTEIN"/>
    <property type="match status" value="1"/>
</dbReference>
<dbReference type="GO" id="GO:0016209">
    <property type="term" value="F:antioxidant activity"/>
    <property type="evidence" value="ECO:0007669"/>
    <property type="project" value="InterPro"/>
</dbReference>
<dbReference type="PANTHER" id="PTHR42852">
    <property type="entry name" value="THIOL:DISULFIDE INTERCHANGE PROTEIN DSBE"/>
    <property type="match status" value="1"/>
</dbReference>
<dbReference type="InterPro" id="IPR050553">
    <property type="entry name" value="Thioredoxin_ResA/DsbE_sf"/>
</dbReference>
<dbReference type="GO" id="GO:0016491">
    <property type="term" value="F:oxidoreductase activity"/>
    <property type="evidence" value="ECO:0007669"/>
    <property type="project" value="InterPro"/>
</dbReference>
<organism evidence="6 7">
    <name type="scientific">Flavilitoribacter nigricans (strain ATCC 23147 / DSM 23189 / NBRC 102662 / NCIMB 1420 / SS-2)</name>
    <name type="common">Lewinella nigricans</name>
    <dbReference type="NCBI Taxonomy" id="1122177"/>
    <lineage>
        <taxon>Bacteria</taxon>
        <taxon>Pseudomonadati</taxon>
        <taxon>Bacteroidota</taxon>
        <taxon>Saprospiria</taxon>
        <taxon>Saprospirales</taxon>
        <taxon>Lewinellaceae</taxon>
        <taxon>Flavilitoribacter</taxon>
    </lineage>
</organism>
<evidence type="ECO:0000313" key="7">
    <source>
        <dbReference type="Proteomes" id="UP000223913"/>
    </source>
</evidence>
<keyword evidence="2" id="KW-0201">Cytochrome c-type biogenesis</keyword>
<dbReference type="Pfam" id="PF14289">
    <property type="entry name" value="DUF4369"/>
    <property type="match status" value="1"/>
</dbReference>
<comment type="caution">
    <text evidence="6">The sequence shown here is derived from an EMBL/GenBank/DDBJ whole genome shotgun (WGS) entry which is preliminary data.</text>
</comment>
<feature type="domain" description="Thioredoxin" evidence="5">
    <location>
        <begin position="229"/>
        <end position="371"/>
    </location>
</feature>
<sequence length="371" mass="42440">MNRVLILVLFAFSIISCQTKKTQQSDFTVSMNLNGFQDSTEFKLFHLDKGIVLDSAYIQNGQLAFSGTAEAPFTARIHTVDNKYLVLWIENENITVYGDYENFNYSKIEGSQLNEVMTKYRDKQRSLQIQRDSLMQHMVQLMSTPSDEAKAAFEKAREEVTRIDDSVFKIRVDGIRSEAPSLYTIQELFFLRNDFSKDTLKSLFNKFPAALQDTKYGKVVHTYLNNQPIEIGDPYVDIEGKDRSGEMVKLSDLAGKYVLLDFWASWCVPCRKENPNLVRTYEQFKDKNFEIFSFSIDTNPNAWEKAVDKDSLVWTNVIDEDGSYSNMSALYGVRAIPASFLIDPEGKIIAKHLRGEALARKLMEEIGGEGF</sequence>
<dbReference type="EMBL" id="PDUD01000039">
    <property type="protein sequence ID" value="PHN02541.1"/>
    <property type="molecule type" value="Genomic_DNA"/>
</dbReference>
<name>A0A2D0N1Z0_FLAN2</name>
<dbReference type="OrthoDB" id="1069091at2"/>
<dbReference type="GO" id="GO:0017004">
    <property type="term" value="P:cytochrome complex assembly"/>
    <property type="evidence" value="ECO:0007669"/>
    <property type="project" value="UniProtKB-KW"/>
</dbReference>
<evidence type="ECO:0000313" key="6">
    <source>
        <dbReference type="EMBL" id="PHN02541.1"/>
    </source>
</evidence>
<dbReference type="RefSeq" id="WP_099154086.1">
    <property type="nucleotide sequence ID" value="NZ_PDUD01000039.1"/>
</dbReference>
<comment type="subcellular location">
    <subcellularLocation>
        <location evidence="1">Cell envelope</location>
    </subcellularLocation>
</comment>
<dbReference type="Gene3D" id="3.40.30.10">
    <property type="entry name" value="Glutaredoxin"/>
    <property type="match status" value="1"/>
</dbReference>
<protein>
    <recommendedName>
        <fullName evidence="5">Thioredoxin domain-containing protein</fullName>
    </recommendedName>
</protein>
<keyword evidence="3" id="KW-1015">Disulfide bond</keyword>
<evidence type="ECO:0000259" key="5">
    <source>
        <dbReference type="PROSITE" id="PS51352"/>
    </source>
</evidence>
<dbReference type="AlphaFoldDB" id="A0A2D0N1Z0"/>
<dbReference type="Proteomes" id="UP000223913">
    <property type="component" value="Unassembled WGS sequence"/>
</dbReference>
<dbReference type="InterPro" id="IPR025380">
    <property type="entry name" value="DUF4369"/>
</dbReference>
<keyword evidence="4" id="KW-0676">Redox-active center</keyword>
<evidence type="ECO:0000256" key="2">
    <source>
        <dbReference type="ARBA" id="ARBA00022748"/>
    </source>
</evidence>
<reference evidence="6 7" key="1">
    <citation type="submission" date="2017-10" db="EMBL/GenBank/DDBJ databases">
        <title>The draft genome sequence of Lewinella nigricans NBRC 102662.</title>
        <authorList>
            <person name="Wang K."/>
        </authorList>
    </citation>
    <scope>NUCLEOTIDE SEQUENCE [LARGE SCALE GENOMIC DNA]</scope>
    <source>
        <strain evidence="6 7">NBRC 102662</strain>
    </source>
</reference>
<dbReference type="InterPro" id="IPR013766">
    <property type="entry name" value="Thioredoxin_domain"/>
</dbReference>
<keyword evidence="7" id="KW-1185">Reference proteome</keyword>
<dbReference type="GO" id="GO:0030313">
    <property type="term" value="C:cell envelope"/>
    <property type="evidence" value="ECO:0007669"/>
    <property type="project" value="UniProtKB-SubCell"/>
</dbReference>
<dbReference type="PANTHER" id="PTHR42852:SF6">
    <property type="entry name" value="THIOL:DISULFIDE INTERCHANGE PROTEIN DSBE"/>
    <property type="match status" value="1"/>
</dbReference>
<dbReference type="PROSITE" id="PS00194">
    <property type="entry name" value="THIOREDOXIN_1"/>
    <property type="match status" value="1"/>
</dbReference>
<dbReference type="InterPro" id="IPR017937">
    <property type="entry name" value="Thioredoxin_CS"/>
</dbReference>
<proteinExistence type="predicted"/>
<gene>
    <name evidence="6" type="ORF">CRP01_31695</name>
</gene>
<evidence type="ECO:0000256" key="1">
    <source>
        <dbReference type="ARBA" id="ARBA00004196"/>
    </source>
</evidence>
<dbReference type="InterPro" id="IPR036249">
    <property type="entry name" value="Thioredoxin-like_sf"/>
</dbReference>
<accession>A0A2D0N1Z0</accession>